<accession>A0A9W6LP10</accession>
<comment type="caution">
    <text evidence="1">The sequence shown here is derived from an EMBL/GenBank/DDBJ whole genome shotgun (WGS) entry which is preliminary data.</text>
</comment>
<name>A0A9W6LP10_9FUSO</name>
<organism evidence="1 2">
    <name type="scientific">Propionigenium maris DSM 9537</name>
    <dbReference type="NCBI Taxonomy" id="1123000"/>
    <lineage>
        <taxon>Bacteria</taxon>
        <taxon>Fusobacteriati</taxon>
        <taxon>Fusobacteriota</taxon>
        <taxon>Fusobacteriia</taxon>
        <taxon>Fusobacteriales</taxon>
        <taxon>Fusobacteriaceae</taxon>
        <taxon>Propionigenium</taxon>
    </lineage>
</organism>
<protein>
    <recommendedName>
        <fullName evidence="3">Lipoprotein</fullName>
    </recommendedName>
</protein>
<dbReference type="Proteomes" id="UP001144471">
    <property type="component" value="Unassembled WGS sequence"/>
</dbReference>
<evidence type="ECO:0000313" key="1">
    <source>
        <dbReference type="EMBL" id="GLI57183.1"/>
    </source>
</evidence>
<reference evidence="1" key="1">
    <citation type="submission" date="2022-12" db="EMBL/GenBank/DDBJ databases">
        <title>Reference genome sequencing for broad-spectrum identification of bacterial and archaeal isolates by mass spectrometry.</title>
        <authorList>
            <person name="Sekiguchi Y."/>
            <person name="Tourlousse D.M."/>
        </authorList>
    </citation>
    <scope>NUCLEOTIDE SEQUENCE</scope>
    <source>
        <strain evidence="1">10succ1</strain>
    </source>
</reference>
<gene>
    <name evidence="1" type="ORF">PM10SUCC1_26970</name>
</gene>
<evidence type="ECO:0008006" key="3">
    <source>
        <dbReference type="Google" id="ProtNLM"/>
    </source>
</evidence>
<dbReference type="PROSITE" id="PS51257">
    <property type="entry name" value="PROKAR_LIPOPROTEIN"/>
    <property type="match status" value="1"/>
</dbReference>
<keyword evidence="2" id="KW-1185">Reference proteome</keyword>
<proteinExistence type="predicted"/>
<evidence type="ECO:0000313" key="2">
    <source>
        <dbReference type="Proteomes" id="UP001144471"/>
    </source>
</evidence>
<dbReference type="EMBL" id="BSDY01000014">
    <property type="protein sequence ID" value="GLI57183.1"/>
    <property type="molecule type" value="Genomic_DNA"/>
</dbReference>
<dbReference type="AlphaFoldDB" id="A0A9W6LP10"/>
<sequence>MKKGLTVLFISGLIAACTSANEKEVDGYGGASLNRADTIAQYEDLKEKIDVIANNPDATPEEFAAAQEEVEEFQRYLDEYRDTASPGAVRYIDSFNDSFEEHDIFQPTRTKEK</sequence>
<dbReference type="RefSeq" id="WP_281836668.1">
    <property type="nucleotide sequence ID" value="NZ_BSDY01000014.1"/>
</dbReference>